<evidence type="ECO:0000313" key="6">
    <source>
        <dbReference type="Proteomes" id="UP000035680"/>
    </source>
</evidence>
<dbReference type="PANTHER" id="PTHR45850:SF1">
    <property type="entry name" value="SORTING NEXIN 6, ISOFORM B"/>
    <property type="match status" value="1"/>
</dbReference>
<dbReference type="CDD" id="cd07621">
    <property type="entry name" value="BAR_SNX5_6"/>
    <property type="match status" value="1"/>
</dbReference>
<keyword evidence="2" id="KW-0813">Transport</keyword>
<keyword evidence="3" id="KW-0653">Protein transport</keyword>
<comment type="similarity">
    <text evidence="1">Belongs to the sorting nexin family.</text>
</comment>
<proteinExistence type="inferred from homology"/>
<dbReference type="Gene3D" id="3.30.1520.10">
    <property type="entry name" value="Phox-like domain"/>
    <property type="match status" value="1"/>
</dbReference>
<dbReference type="PANTHER" id="PTHR45850">
    <property type="entry name" value="SORTING NEXIN FAMILY MEMBER"/>
    <property type="match status" value="1"/>
</dbReference>
<dbReference type="GO" id="GO:0015031">
    <property type="term" value="P:protein transport"/>
    <property type="evidence" value="ECO:0007669"/>
    <property type="project" value="UniProtKB-KW"/>
</dbReference>
<evidence type="ECO:0000256" key="3">
    <source>
        <dbReference type="ARBA" id="ARBA00022927"/>
    </source>
</evidence>
<dbReference type="GO" id="GO:0005768">
    <property type="term" value="C:endosome"/>
    <property type="evidence" value="ECO:0007669"/>
    <property type="project" value="UniProtKB-ARBA"/>
</dbReference>
<dbReference type="GO" id="GO:0090389">
    <property type="term" value="P:phagosome-lysosome fusion involved in apoptotic cell clearance"/>
    <property type="evidence" value="ECO:0007669"/>
    <property type="project" value="TreeGrafter"/>
</dbReference>
<evidence type="ECO:0000256" key="2">
    <source>
        <dbReference type="ARBA" id="ARBA00022448"/>
    </source>
</evidence>
<keyword evidence="6" id="KW-1185">Reference proteome</keyword>
<feature type="coiled-coil region" evidence="4">
    <location>
        <begin position="423"/>
        <end position="515"/>
    </location>
</feature>
<dbReference type="Pfam" id="PF09325">
    <property type="entry name" value="Vps5"/>
    <property type="match status" value="1"/>
</dbReference>
<evidence type="ECO:0000313" key="7">
    <source>
        <dbReference type="WBParaSite" id="SVE_1774400.2"/>
    </source>
</evidence>
<evidence type="ECO:0000256" key="4">
    <source>
        <dbReference type="SAM" id="Coils"/>
    </source>
</evidence>
<accession>A0A0K0FZ67</accession>
<evidence type="ECO:0000259" key="5">
    <source>
        <dbReference type="PROSITE" id="PS50195"/>
    </source>
</evidence>
<dbReference type="InterPro" id="IPR015404">
    <property type="entry name" value="Vps5_C"/>
</dbReference>
<dbReference type="WBParaSite" id="SVE_1774400.2">
    <property type="protein sequence ID" value="SVE_1774400.2"/>
    <property type="gene ID" value="SVE_1774400"/>
</dbReference>
<dbReference type="Gene3D" id="1.20.1270.60">
    <property type="entry name" value="Arfaptin homology (AH) domain/BAR domain"/>
    <property type="match status" value="1"/>
</dbReference>
<reference evidence="7" key="2">
    <citation type="submission" date="2015-08" db="UniProtKB">
        <authorList>
            <consortium name="WormBaseParasite"/>
        </authorList>
    </citation>
    <scope>IDENTIFICATION</scope>
</reference>
<dbReference type="CDD" id="cd06892">
    <property type="entry name" value="PX_SNX5_like"/>
    <property type="match status" value="1"/>
</dbReference>
<dbReference type="SUPFAM" id="SSF103657">
    <property type="entry name" value="BAR/IMD domain-like"/>
    <property type="match status" value="1"/>
</dbReference>
<dbReference type="InterPro" id="IPR027267">
    <property type="entry name" value="AH/BAR_dom_sf"/>
</dbReference>
<feature type="domain" description="PX" evidence="5">
    <location>
        <begin position="123"/>
        <end position="270"/>
    </location>
</feature>
<dbReference type="GO" id="GO:0035091">
    <property type="term" value="F:phosphatidylinositol binding"/>
    <property type="evidence" value="ECO:0007669"/>
    <property type="project" value="InterPro"/>
</dbReference>
<sequence length="521" mass="60199">MVKNSSGSCCQNFNICLQKYGEINKYRMISEDDSLNVTKNIEHPLDSGDGNEEDDFHDVLVDSNDYVKQENISSIPTSEMFDKNFILNSTPAQLSLDETGNDRDMEEGCDERNHRTEEFTMDGESDVSLVVDISDALSERDKVKYTIHTKTNWNIFAKPEMSVVREHSEFIWLHNCLEENKDYAGLIIPQAPPKPDFDASREKLQKLGEGEATMTKEEFKKMKQELEQEYLATFKKTVAMHEMFLCRLASHPVFRNDKNFKVFLEYENDLSVRNKNKKEMVGSFLKKMTQSADEILLSGQKDVDDFFEQEKNFLVEYHSHIKEAVSKSDRVAYYRKNVAESYVKIANDITKFSLLEGAAATNSIVNNSNHSWDAKFIGTFADTMEKLKKIEARVATDEELKEADTLRYFCRETQAAKDLLYRRTRCLANYEAANKNLERARARNKDIPRAEKEQEECCKKFEELSEVAKKELQELKVRKVKSFKRNLCDLVEMEMKHAKSQLTLLQTTLASLKDDVSTINV</sequence>
<evidence type="ECO:0000256" key="1">
    <source>
        <dbReference type="ARBA" id="ARBA00010883"/>
    </source>
</evidence>
<dbReference type="Proteomes" id="UP000035680">
    <property type="component" value="Unassembled WGS sequence"/>
</dbReference>
<reference evidence="6" key="1">
    <citation type="submission" date="2014-07" db="EMBL/GenBank/DDBJ databases">
        <authorList>
            <person name="Martin A.A"/>
            <person name="De Silva N."/>
        </authorList>
    </citation>
    <scope>NUCLEOTIDE SEQUENCE</scope>
</reference>
<organism evidence="6 7">
    <name type="scientific">Strongyloides venezuelensis</name>
    <name type="common">Threadworm</name>
    <dbReference type="NCBI Taxonomy" id="75913"/>
    <lineage>
        <taxon>Eukaryota</taxon>
        <taxon>Metazoa</taxon>
        <taxon>Ecdysozoa</taxon>
        <taxon>Nematoda</taxon>
        <taxon>Chromadorea</taxon>
        <taxon>Rhabditida</taxon>
        <taxon>Tylenchina</taxon>
        <taxon>Panagrolaimomorpha</taxon>
        <taxon>Strongyloidoidea</taxon>
        <taxon>Strongyloididae</taxon>
        <taxon>Strongyloides</taxon>
    </lineage>
</organism>
<dbReference type="Pfam" id="PF00787">
    <property type="entry name" value="PX"/>
    <property type="match status" value="1"/>
</dbReference>
<dbReference type="STRING" id="75913.A0A0K0FZ67"/>
<dbReference type="FunFam" id="1.20.1270.60:FF:000008">
    <property type="entry name" value="Sorting nexin"/>
    <property type="match status" value="1"/>
</dbReference>
<dbReference type="SUPFAM" id="SSF64268">
    <property type="entry name" value="PX domain"/>
    <property type="match status" value="1"/>
</dbReference>
<dbReference type="InterPro" id="IPR036871">
    <property type="entry name" value="PX_dom_sf"/>
</dbReference>
<keyword evidence="4" id="KW-0175">Coiled coil</keyword>
<protein>
    <submittedName>
        <fullName evidence="7">Sorting nexin 6 (inferred by orthology to a D. melanogaster protein)</fullName>
    </submittedName>
</protein>
<dbReference type="PROSITE" id="PS50195">
    <property type="entry name" value="PX"/>
    <property type="match status" value="1"/>
</dbReference>
<name>A0A0K0FZ67_STRVS</name>
<dbReference type="AlphaFoldDB" id="A0A0K0FZ67"/>
<dbReference type="FunFam" id="3.30.1520.10:FF:000001">
    <property type="entry name" value="Sorting nexin"/>
    <property type="match status" value="1"/>
</dbReference>
<dbReference type="InterPro" id="IPR001683">
    <property type="entry name" value="PX_dom"/>
</dbReference>